<keyword evidence="2 6" id="KW-0812">Transmembrane</keyword>
<dbReference type="SUPFAM" id="SSF103473">
    <property type="entry name" value="MFS general substrate transporter"/>
    <property type="match status" value="1"/>
</dbReference>
<dbReference type="Gene3D" id="1.20.1250.20">
    <property type="entry name" value="MFS general substrate transporter like domains"/>
    <property type="match status" value="1"/>
</dbReference>
<keyword evidence="4 6" id="KW-0472">Membrane</keyword>
<dbReference type="GO" id="GO:0022857">
    <property type="term" value="F:transmembrane transporter activity"/>
    <property type="evidence" value="ECO:0007669"/>
    <property type="project" value="InterPro"/>
</dbReference>
<evidence type="ECO:0000256" key="6">
    <source>
        <dbReference type="SAM" id="Phobius"/>
    </source>
</evidence>
<feature type="domain" description="Major facilitator superfamily (MFS) profile" evidence="7">
    <location>
        <begin position="73"/>
        <end position="547"/>
    </location>
</feature>
<evidence type="ECO:0000313" key="8">
    <source>
        <dbReference type="EMBL" id="KAH7137035.1"/>
    </source>
</evidence>
<comment type="subcellular location">
    <subcellularLocation>
        <location evidence="1">Membrane</location>
        <topology evidence="1">Multi-pass membrane protein</topology>
    </subcellularLocation>
</comment>
<dbReference type="Pfam" id="PF07690">
    <property type="entry name" value="MFS_1"/>
    <property type="match status" value="1"/>
</dbReference>
<dbReference type="PANTHER" id="PTHR23502">
    <property type="entry name" value="MAJOR FACILITATOR SUPERFAMILY"/>
    <property type="match status" value="1"/>
</dbReference>
<feature type="transmembrane region" description="Helical" evidence="6">
    <location>
        <begin position="230"/>
        <end position="250"/>
    </location>
</feature>
<proteinExistence type="predicted"/>
<feature type="transmembrane region" description="Helical" evidence="6">
    <location>
        <begin position="76"/>
        <end position="99"/>
    </location>
</feature>
<evidence type="ECO:0000256" key="4">
    <source>
        <dbReference type="ARBA" id="ARBA00023136"/>
    </source>
</evidence>
<dbReference type="OrthoDB" id="2585655at2759"/>
<comment type="caution">
    <text evidence="8">The sequence shown here is derived from an EMBL/GenBank/DDBJ whole genome shotgun (WGS) entry which is preliminary data.</text>
</comment>
<name>A0A9P9EFP7_9HYPO</name>
<dbReference type="AlphaFoldDB" id="A0A9P9EFP7"/>
<dbReference type="InterPro" id="IPR020846">
    <property type="entry name" value="MFS_dom"/>
</dbReference>
<evidence type="ECO:0000313" key="9">
    <source>
        <dbReference type="Proteomes" id="UP000717696"/>
    </source>
</evidence>
<reference evidence="8" key="1">
    <citation type="journal article" date="2021" name="Nat. Commun.">
        <title>Genetic determinants of endophytism in the Arabidopsis root mycobiome.</title>
        <authorList>
            <person name="Mesny F."/>
            <person name="Miyauchi S."/>
            <person name="Thiergart T."/>
            <person name="Pickel B."/>
            <person name="Atanasova L."/>
            <person name="Karlsson M."/>
            <person name="Huettel B."/>
            <person name="Barry K.W."/>
            <person name="Haridas S."/>
            <person name="Chen C."/>
            <person name="Bauer D."/>
            <person name="Andreopoulos W."/>
            <person name="Pangilinan J."/>
            <person name="LaButti K."/>
            <person name="Riley R."/>
            <person name="Lipzen A."/>
            <person name="Clum A."/>
            <person name="Drula E."/>
            <person name="Henrissat B."/>
            <person name="Kohler A."/>
            <person name="Grigoriev I.V."/>
            <person name="Martin F.M."/>
            <person name="Hacquard S."/>
        </authorList>
    </citation>
    <scope>NUCLEOTIDE SEQUENCE</scope>
    <source>
        <strain evidence="8">MPI-CAGE-AT-0021</strain>
    </source>
</reference>
<feature type="transmembrane region" description="Helical" evidence="6">
    <location>
        <begin position="442"/>
        <end position="465"/>
    </location>
</feature>
<keyword evidence="3 6" id="KW-1133">Transmembrane helix</keyword>
<keyword evidence="9" id="KW-1185">Reference proteome</keyword>
<keyword evidence="5" id="KW-0325">Glycoprotein</keyword>
<evidence type="ECO:0000259" key="7">
    <source>
        <dbReference type="PROSITE" id="PS50850"/>
    </source>
</evidence>
<feature type="transmembrane region" description="Helical" evidence="6">
    <location>
        <begin position="324"/>
        <end position="350"/>
    </location>
</feature>
<dbReference type="EMBL" id="JAGMUU010000016">
    <property type="protein sequence ID" value="KAH7137035.1"/>
    <property type="molecule type" value="Genomic_DNA"/>
</dbReference>
<accession>A0A9P9EFP7</accession>
<feature type="transmembrane region" description="Helical" evidence="6">
    <location>
        <begin position="477"/>
        <end position="495"/>
    </location>
</feature>
<dbReference type="PROSITE" id="PS50850">
    <property type="entry name" value="MFS"/>
    <property type="match status" value="1"/>
</dbReference>
<dbReference type="GO" id="GO:0005886">
    <property type="term" value="C:plasma membrane"/>
    <property type="evidence" value="ECO:0007669"/>
    <property type="project" value="TreeGrafter"/>
</dbReference>
<feature type="transmembrane region" description="Helical" evidence="6">
    <location>
        <begin position="200"/>
        <end position="224"/>
    </location>
</feature>
<dbReference type="Proteomes" id="UP000717696">
    <property type="component" value="Unassembled WGS sequence"/>
</dbReference>
<feature type="transmembrane region" description="Helical" evidence="6">
    <location>
        <begin position="411"/>
        <end position="430"/>
    </location>
</feature>
<organism evidence="8 9">
    <name type="scientific">Dactylonectria estremocensis</name>
    <dbReference type="NCBI Taxonomy" id="1079267"/>
    <lineage>
        <taxon>Eukaryota</taxon>
        <taxon>Fungi</taxon>
        <taxon>Dikarya</taxon>
        <taxon>Ascomycota</taxon>
        <taxon>Pezizomycotina</taxon>
        <taxon>Sordariomycetes</taxon>
        <taxon>Hypocreomycetidae</taxon>
        <taxon>Hypocreales</taxon>
        <taxon>Nectriaceae</taxon>
        <taxon>Dactylonectria</taxon>
    </lineage>
</organism>
<evidence type="ECO:0000256" key="1">
    <source>
        <dbReference type="ARBA" id="ARBA00004141"/>
    </source>
</evidence>
<evidence type="ECO:0000256" key="5">
    <source>
        <dbReference type="ARBA" id="ARBA00023180"/>
    </source>
</evidence>
<sequence>MAKGVIEPKHGRDVPGSVILDDRAAEHYPESGLDLSQLKHAKGRYSHIILSPQPSNDPNDPLNWPQSKKIMTMSTILICGIICAVVNGPLLAAGTVVIAQDIGVSIAHISLLTGETLLVAGCWCIPVSILSRIWGKRPQFLFAVAINVVGVVIAIASFSTGSFAVLKAGRLIQGLSASAFESIIFSVIVDLFFVHERGTWIAATTVVLAGLSNLTPLIAGQITFRLGWHWNLYIYLIFSVIVLLLMFFFAPETTYKRQTRDVTPPHPNSPQIQDEKVQVGHEERIQENSLAVPVHVKRTYSSSLAVFTGTYTKPSRALHMLCRLFLVLLNPVTWFLLATQAAITAFWVAVSYTLAQIYSPPPYLLDASQVGFMFAGPLVGAVVGCTFMVWADDTFAIWISRRNNGKYEPEFRLPLLTIAIMMAPIGFFLMGRSVKVEARPMIGAVFYGIAAIGVSVSNAAGSSYLSDAYPSITLEAFIWACCTKNLLFYGFSKFINDWVTNHGAEEVFYTLGGLSAALILVGLPMYFLGKKTRDMWDCWDLLEKFEA</sequence>
<evidence type="ECO:0000256" key="3">
    <source>
        <dbReference type="ARBA" id="ARBA00022989"/>
    </source>
</evidence>
<dbReference type="InterPro" id="IPR036259">
    <property type="entry name" value="MFS_trans_sf"/>
</dbReference>
<dbReference type="InterPro" id="IPR011701">
    <property type="entry name" value="MFS"/>
</dbReference>
<evidence type="ECO:0000256" key="2">
    <source>
        <dbReference type="ARBA" id="ARBA00022692"/>
    </source>
</evidence>
<dbReference type="PANTHER" id="PTHR23502:SF29">
    <property type="entry name" value="TRANSPORTER, PUTATIVE (AFU_ORTHOLOGUE AFUA_6G06680)-RELATED"/>
    <property type="match status" value="1"/>
</dbReference>
<feature type="transmembrane region" description="Helical" evidence="6">
    <location>
        <begin position="370"/>
        <end position="390"/>
    </location>
</feature>
<gene>
    <name evidence="8" type="ORF">B0J13DRAFT_560427</name>
</gene>
<feature type="transmembrane region" description="Helical" evidence="6">
    <location>
        <begin position="105"/>
        <end position="128"/>
    </location>
</feature>
<protein>
    <submittedName>
        <fullName evidence="8">Major facilitator superfamily domain-containing protein</fullName>
    </submittedName>
</protein>
<feature type="transmembrane region" description="Helical" evidence="6">
    <location>
        <begin position="171"/>
        <end position="193"/>
    </location>
</feature>
<feature type="transmembrane region" description="Helical" evidence="6">
    <location>
        <begin position="140"/>
        <end position="165"/>
    </location>
</feature>
<feature type="transmembrane region" description="Helical" evidence="6">
    <location>
        <begin position="507"/>
        <end position="528"/>
    </location>
</feature>